<dbReference type="GO" id="GO:0005044">
    <property type="term" value="F:scavenger receptor activity"/>
    <property type="evidence" value="ECO:0007669"/>
    <property type="project" value="InterPro"/>
</dbReference>
<feature type="chain" id="PRO_5034959377" evidence="3">
    <location>
        <begin position="24"/>
        <end position="223"/>
    </location>
</feature>
<keyword evidence="2" id="KW-0472">Membrane</keyword>
<evidence type="ECO:0000256" key="1">
    <source>
        <dbReference type="ARBA" id="ARBA00022536"/>
    </source>
</evidence>
<evidence type="ECO:0000256" key="2">
    <source>
        <dbReference type="SAM" id="Phobius"/>
    </source>
</evidence>
<evidence type="ECO:0000256" key="3">
    <source>
        <dbReference type="SAM" id="SignalP"/>
    </source>
</evidence>
<keyword evidence="2" id="KW-0812">Transmembrane</keyword>
<dbReference type="PANTHER" id="PTHR24043">
    <property type="entry name" value="SCAVENGER RECEPTOR CLASS F"/>
    <property type="match status" value="1"/>
</dbReference>
<proteinExistence type="predicted"/>
<dbReference type="GeneID" id="111110889"/>
<protein>
    <submittedName>
        <fullName evidence="5">Cell death abnormality protein 1-like</fullName>
    </submittedName>
</protein>
<dbReference type="AlphaFoldDB" id="A0A8B8BK02"/>
<organism evidence="4 5">
    <name type="scientific">Crassostrea virginica</name>
    <name type="common">Eastern oyster</name>
    <dbReference type="NCBI Taxonomy" id="6565"/>
    <lineage>
        <taxon>Eukaryota</taxon>
        <taxon>Metazoa</taxon>
        <taxon>Spiralia</taxon>
        <taxon>Lophotrochozoa</taxon>
        <taxon>Mollusca</taxon>
        <taxon>Bivalvia</taxon>
        <taxon>Autobranchia</taxon>
        <taxon>Pteriomorphia</taxon>
        <taxon>Ostreida</taxon>
        <taxon>Ostreoidea</taxon>
        <taxon>Ostreidae</taxon>
        <taxon>Crassostrea</taxon>
    </lineage>
</organism>
<dbReference type="InterPro" id="IPR042635">
    <property type="entry name" value="MEGF10/SREC1/2-like"/>
</dbReference>
<reference evidence="5" key="1">
    <citation type="submission" date="2025-08" db="UniProtKB">
        <authorList>
            <consortium name="RefSeq"/>
        </authorList>
    </citation>
    <scope>IDENTIFICATION</scope>
    <source>
        <tissue evidence="5">Whole sample</tissue>
    </source>
</reference>
<evidence type="ECO:0000313" key="4">
    <source>
        <dbReference type="Proteomes" id="UP000694844"/>
    </source>
</evidence>
<sequence>MVKSIEIVFIFLLCLQFSLEVGACETGFNGSSCDQQCPYPSYGLNCASKCNCIYKDCHHQYGCNKSTGDIPGTLAKSHSTEKTITRRACETGFNGSSCDQQCPYPLYGLNCASRCNCIYKDCHHQYGCNKSTGDIPGTLAKSHSTEITINRRESNTMATMSFLNEKDKRTTCSNIKGRQPTRMSNIVSLTIALAVLALVILVLYLYVNTIQRGHQRIVKGVII</sequence>
<name>A0A8B8BK02_CRAVI</name>
<feature type="transmembrane region" description="Helical" evidence="2">
    <location>
        <begin position="186"/>
        <end position="207"/>
    </location>
</feature>
<keyword evidence="4" id="KW-1185">Reference proteome</keyword>
<keyword evidence="2" id="KW-1133">Transmembrane helix</keyword>
<dbReference type="RefSeq" id="XP_022303256.1">
    <property type="nucleotide sequence ID" value="XM_022447548.1"/>
</dbReference>
<gene>
    <name evidence="5" type="primary">LOC111110889</name>
</gene>
<accession>A0A8B8BK02</accession>
<dbReference type="Gene3D" id="2.170.300.10">
    <property type="entry name" value="Tie2 ligand-binding domain superfamily"/>
    <property type="match status" value="2"/>
</dbReference>
<dbReference type="OrthoDB" id="6160251at2759"/>
<evidence type="ECO:0000313" key="5">
    <source>
        <dbReference type="RefSeq" id="XP_022303256.1"/>
    </source>
</evidence>
<keyword evidence="1" id="KW-0245">EGF-like domain</keyword>
<feature type="signal peptide" evidence="3">
    <location>
        <begin position="1"/>
        <end position="23"/>
    </location>
</feature>
<keyword evidence="3" id="KW-0732">Signal</keyword>
<dbReference type="KEGG" id="cvn:111110889"/>
<dbReference type="Proteomes" id="UP000694844">
    <property type="component" value="Chromosome 9"/>
</dbReference>